<dbReference type="EMBL" id="JAIZAY010000004">
    <property type="protein sequence ID" value="KAJ8044194.1"/>
    <property type="molecule type" value="Genomic_DNA"/>
</dbReference>
<keyword evidence="3 8" id="KW-1133">Transmembrane helix</keyword>
<sequence>MDYITDMYTGATVMNFTSLTPPESNLSSLKPTCGDPTFPPDVMLLVFYSIFFALGVFGNGILVLLFLVKKNLRTINNALITNLAFSDFLFVIMLVPIKFYEQYYVLRPLGNTFCFISVIITYSSQDVSTLTMTALSYWRYRAVMRPFRIRQDDQKQLKWFISVCCVVAWCVAVAVALFPAFHCETKSDDCWPLDMHYVNSFSKIEHHFIFHLTRFGFLYLLPLSIIATFYSIMACKLCRAPSFLERNDSVCVTRATRSRKKLGGIFLAIVVIFFLSWLPNYLTWLIGLKNGFPGGLVDLRAVVMLLPATLSPVLLFVISSGYRQSLYELGARIKLSCQCTKGLQKFTPYRRWSRKNVEIFTFREHHNN</sequence>
<accession>A0A9Q1CGR7</accession>
<proteinExistence type="predicted"/>
<keyword evidence="4" id="KW-0297">G-protein coupled receptor</keyword>
<dbReference type="Gene3D" id="1.20.1070.10">
    <property type="entry name" value="Rhodopsin 7-helix transmembrane proteins"/>
    <property type="match status" value="1"/>
</dbReference>
<evidence type="ECO:0000313" key="10">
    <source>
        <dbReference type="EMBL" id="KAJ8044194.1"/>
    </source>
</evidence>
<dbReference type="PANTHER" id="PTHR45695">
    <property type="entry name" value="LEUCOKININ RECEPTOR-RELATED"/>
    <property type="match status" value="1"/>
</dbReference>
<dbReference type="InterPro" id="IPR017452">
    <property type="entry name" value="GPCR_Rhodpsn_7TM"/>
</dbReference>
<dbReference type="SMART" id="SM01381">
    <property type="entry name" value="7TM_GPCR_Srsx"/>
    <property type="match status" value="1"/>
</dbReference>
<evidence type="ECO:0000256" key="7">
    <source>
        <dbReference type="ARBA" id="ARBA00023224"/>
    </source>
</evidence>
<feature type="transmembrane region" description="Helical" evidence="8">
    <location>
        <begin position="45"/>
        <end position="67"/>
    </location>
</feature>
<name>A0A9Q1CGR7_HOLLE</name>
<evidence type="ECO:0000256" key="2">
    <source>
        <dbReference type="ARBA" id="ARBA00022692"/>
    </source>
</evidence>
<dbReference type="GO" id="GO:0005886">
    <property type="term" value="C:plasma membrane"/>
    <property type="evidence" value="ECO:0007669"/>
    <property type="project" value="TreeGrafter"/>
</dbReference>
<reference evidence="10" key="1">
    <citation type="submission" date="2021-10" db="EMBL/GenBank/DDBJ databases">
        <title>Tropical sea cucumber genome reveals ecological adaptation and Cuvierian tubules defense mechanism.</title>
        <authorList>
            <person name="Chen T."/>
        </authorList>
    </citation>
    <scope>NUCLEOTIDE SEQUENCE</scope>
    <source>
        <strain evidence="10">Nanhai2018</strain>
        <tissue evidence="10">Muscle</tissue>
    </source>
</reference>
<evidence type="ECO:0000256" key="3">
    <source>
        <dbReference type="ARBA" id="ARBA00022989"/>
    </source>
</evidence>
<evidence type="ECO:0000256" key="4">
    <source>
        <dbReference type="ARBA" id="ARBA00023040"/>
    </source>
</evidence>
<comment type="caution">
    <text evidence="10">The sequence shown here is derived from an EMBL/GenBank/DDBJ whole genome shotgun (WGS) entry which is preliminary data.</text>
</comment>
<dbReference type="AlphaFoldDB" id="A0A9Q1CGR7"/>
<feature type="transmembrane region" description="Helical" evidence="8">
    <location>
        <begin position="109"/>
        <end position="138"/>
    </location>
</feature>
<dbReference type="SUPFAM" id="SSF81321">
    <property type="entry name" value="Family A G protein-coupled receptor-like"/>
    <property type="match status" value="1"/>
</dbReference>
<feature type="transmembrane region" description="Helical" evidence="8">
    <location>
        <begin position="159"/>
        <end position="181"/>
    </location>
</feature>
<dbReference type="Proteomes" id="UP001152320">
    <property type="component" value="Chromosome 4"/>
</dbReference>
<keyword evidence="6 10" id="KW-0675">Receptor</keyword>
<dbReference type="PROSITE" id="PS50262">
    <property type="entry name" value="G_PROTEIN_RECEP_F1_2"/>
    <property type="match status" value="1"/>
</dbReference>
<evidence type="ECO:0000259" key="9">
    <source>
        <dbReference type="PROSITE" id="PS50262"/>
    </source>
</evidence>
<feature type="domain" description="G-protein coupled receptors family 1 profile" evidence="9">
    <location>
        <begin position="58"/>
        <end position="315"/>
    </location>
</feature>
<feature type="transmembrane region" description="Helical" evidence="8">
    <location>
        <begin position="217"/>
        <end position="238"/>
    </location>
</feature>
<evidence type="ECO:0000313" key="11">
    <source>
        <dbReference type="Proteomes" id="UP001152320"/>
    </source>
</evidence>
<dbReference type="OrthoDB" id="9996086at2759"/>
<comment type="subcellular location">
    <subcellularLocation>
        <location evidence="1">Membrane</location>
        <topology evidence="1">Multi-pass membrane protein</topology>
    </subcellularLocation>
</comment>
<feature type="transmembrane region" description="Helical" evidence="8">
    <location>
        <begin position="299"/>
        <end position="318"/>
    </location>
</feature>
<dbReference type="InterPro" id="IPR000276">
    <property type="entry name" value="GPCR_Rhodpsn"/>
</dbReference>
<gene>
    <name evidence="10" type="ORF">HOLleu_11583</name>
</gene>
<evidence type="ECO:0000256" key="1">
    <source>
        <dbReference type="ARBA" id="ARBA00004141"/>
    </source>
</evidence>
<dbReference type="GO" id="GO:0004930">
    <property type="term" value="F:G protein-coupled receptor activity"/>
    <property type="evidence" value="ECO:0007669"/>
    <property type="project" value="UniProtKB-KW"/>
</dbReference>
<keyword evidence="2 8" id="KW-0812">Transmembrane</keyword>
<keyword evidence="11" id="KW-1185">Reference proteome</keyword>
<dbReference type="PANTHER" id="PTHR45695:SF9">
    <property type="entry name" value="LEUCOKININ RECEPTOR"/>
    <property type="match status" value="1"/>
</dbReference>
<organism evidence="10 11">
    <name type="scientific">Holothuria leucospilota</name>
    <name type="common">Black long sea cucumber</name>
    <name type="synonym">Mertensiothuria leucospilota</name>
    <dbReference type="NCBI Taxonomy" id="206669"/>
    <lineage>
        <taxon>Eukaryota</taxon>
        <taxon>Metazoa</taxon>
        <taxon>Echinodermata</taxon>
        <taxon>Eleutherozoa</taxon>
        <taxon>Echinozoa</taxon>
        <taxon>Holothuroidea</taxon>
        <taxon>Aspidochirotacea</taxon>
        <taxon>Aspidochirotida</taxon>
        <taxon>Holothuriidae</taxon>
        <taxon>Holothuria</taxon>
    </lineage>
</organism>
<evidence type="ECO:0000256" key="6">
    <source>
        <dbReference type="ARBA" id="ARBA00023170"/>
    </source>
</evidence>
<keyword evidence="5 8" id="KW-0472">Membrane</keyword>
<protein>
    <submittedName>
        <fullName evidence="10">Bombesin receptor subtype-3</fullName>
    </submittedName>
</protein>
<feature type="transmembrane region" description="Helical" evidence="8">
    <location>
        <begin position="262"/>
        <end position="279"/>
    </location>
</feature>
<dbReference type="Pfam" id="PF00001">
    <property type="entry name" value="7tm_1"/>
    <property type="match status" value="1"/>
</dbReference>
<feature type="transmembrane region" description="Helical" evidence="8">
    <location>
        <begin position="79"/>
        <end position="97"/>
    </location>
</feature>
<evidence type="ECO:0000256" key="8">
    <source>
        <dbReference type="SAM" id="Phobius"/>
    </source>
</evidence>
<evidence type="ECO:0000256" key="5">
    <source>
        <dbReference type="ARBA" id="ARBA00023136"/>
    </source>
</evidence>
<dbReference type="PRINTS" id="PR00237">
    <property type="entry name" value="GPCRRHODOPSN"/>
</dbReference>
<keyword evidence="7" id="KW-0807">Transducer</keyword>